<proteinExistence type="predicted"/>
<dbReference type="AlphaFoldDB" id="A0A2C9X2A7"/>
<sequence>MRKVIKENFKYIYLMMSLIMVIIFGLNNEFVKAAITGIFAFEYIKILILFELSEYLKTSVIILYKGNKSEDSE</sequence>
<protein>
    <submittedName>
        <fullName evidence="2">Uncharacterized protein</fullName>
    </submittedName>
</protein>
<reference evidence="2 3" key="1">
    <citation type="submission" date="2017-05" db="EMBL/GenBank/DDBJ databases">
        <title>The Genome Sequence of Enterococcus faecium 7H8_DIV0219.</title>
        <authorList>
            <consortium name="The Broad Institute Genomics Platform"/>
            <consortium name="The Broad Institute Genomic Center for Infectious Diseases"/>
            <person name="Earl A."/>
            <person name="Manson A."/>
            <person name="Schwartman J."/>
            <person name="Gilmore M."/>
            <person name="Abouelleil A."/>
            <person name="Cao P."/>
            <person name="Chapman S."/>
            <person name="Cusick C."/>
            <person name="Shea T."/>
            <person name="Young S."/>
            <person name="Neafsey D."/>
            <person name="Nusbaum C."/>
            <person name="Birren B."/>
        </authorList>
    </citation>
    <scope>NUCLEOTIDE SEQUENCE [LARGE SCALE GENOMIC DNA]</scope>
    <source>
        <strain evidence="2 3">7H8_DIV0219</strain>
    </source>
</reference>
<evidence type="ECO:0000313" key="3">
    <source>
        <dbReference type="Proteomes" id="UP000194885"/>
    </source>
</evidence>
<keyword evidence="1" id="KW-0812">Transmembrane</keyword>
<organism evidence="2 3">
    <name type="scientific">Enterococcus faecium</name>
    <name type="common">Streptococcus faecium</name>
    <dbReference type="NCBI Taxonomy" id="1352"/>
    <lineage>
        <taxon>Bacteria</taxon>
        <taxon>Bacillati</taxon>
        <taxon>Bacillota</taxon>
        <taxon>Bacilli</taxon>
        <taxon>Lactobacillales</taxon>
        <taxon>Enterococcaceae</taxon>
        <taxon>Enterococcus</taxon>
    </lineage>
</organism>
<dbReference type="RefSeq" id="WP_086323877.1">
    <property type="nucleotide sequence ID" value="NZ_NGKW01000008.1"/>
</dbReference>
<feature type="transmembrane region" description="Helical" evidence="1">
    <location>
        <begin position="12"/>
        <end position="27"/>
    </location>
</feature>
<evidence type="ECO:0000313" key="2">
    <source>
        <dbReference type="EMBL" id="OTN87542.1"/>
    </source>
</evidence>
<feature type="transmembrane region" description="Helical" evidence="1">
    <location>
        <begin position="33"/>
        <end position="52"/>
    </location>
</feature>
<accession>A0A2C9X2A7</accession>
<comment type="caution">
    <text evidence="2">The sequence shown here is derived from an EMBL/GenBank/DDBJ whole genome shotgun (WGS) entry which is preliminary data.</text>
</comment>
<gene>
    <name evidence="2" type="ORF">A5810_002860</name>
</gene>
<dbReference type="Proteomes" id="UP000194885">
    <property type="component" value="Unassembled WGS sequence"/>
</dbReference>
<evidence type="ECO:0000256" key="1">
    <source>
        <dbReference type="SAM" id="Phobius"/>
    </source>
</evidence>
<keyword evidence="1" id="KW-0472">Membrane</keyword>
<keyword evidence="1" id="KW-1133">Transmembrane helix</keyword>
<name>A0A2C9X2A7_ENTFC</name>
<dbReference type="EMBL" id="NGKW01000008">
    <property type="protein sequence ID" value="OTN87542.1"/>
    <property type="molecule type" value="Genomic_DNA"/>
</dbReference>